<sequence>MGMIRRFSPSSSLFVRIFLLAGLGLAALVGLEGVQLISDSRISRVEAEVEAHTLLFSRSREVRLLTLDMRRAATSFVLTKQEVEGEEAATSGRRAEALLIALRDDPLNQDRHDMLAAVVTSLGFYRETLGKLIASTTRLGLNEDSGLEGDLRADAHALEKALAPGADDALRVDLLTVRRHEKDYLLRHRPEYLDKLVTAATALRQHLADDPSGSQGETLRSTLDAYVETFRQYVAEDQTLRQLLAQLGEDYAALGAVTDALGQEITADQSAVLAQRDAVRASAKAWTLGLGITVTVVFLLLATKVARSVTVPLAGLTGVMERMAQGERGLEVGFQRARDEIGTMARALEVFRCALIEAQRLEEEAARGQQRDLERGQRLVVLTEGFDNIARNVLADVGRVVERVRQAASALSGAVEEAVPQGRAVASAAVEATVTLEAVAAATDELSAANVEISRQIHEGSQLSRHAVEGAESTAERVRLLREAGERIGAVVVLIEEIASRTNLLALNATIEAARAGDAGKGFAVVAGEVKALSLQTTRATADIQTQISSVQSETRDAAQAILGVRDQVVAIDSVVTSIASATEEQAAATGEIARGMTEATIGTGAVTSAITEVSRLLGDTGDLAHAMRAVADDLARDTGVLTREVDRFLGDVRTL</sequence>
<dbReference type="Gene3D" id="6.10.340.10">
    <property type="match status" value="1"/>
</dbReference>
<proteinExistence type="inferred from homology"/>
<protein>
    <submittedName>
        <fullName evidence="6">Histidine kinase, HAMP region:Bacterial chemotaxis sensory transducer</fullName>
    </submittedName>
</protein>
<feature type="domain" description="HAMP" evidence="5">
    <location>
        <begin position="307"/>
        <end position="360"/>
    </location>
</feature>
<evidence type="ECO:0000259" key="4">
    <source>
        <dbReference type="PROSITE" id="PS50111"/>
    </source>
</evidence>
<dbReference type="PATRIC" id="fig|1150469.3.peg.1843"/>
<dbReference type="PROSITE" id="PS50111">
    <property type="entry name" value="CHEMOTAXIS_TRANSDUC_2"/>
    <property type="match status" value="1"/>
</dbReference>
<dbReference type="PROSITE" id="PS50885">
    <property type="entry name" value="HAMP"/>
    <property type="match status" value="1"/>
</dbReference>
<evidence type="ECO:0000313" key="6">
    <source>
        <dbReference type="EMBL" id="CCG08264.1"/>
    </source>
</evidence>
<dbReference type="Pfam" id="PF00672">
    <property type="entry name" value="HAMP"/>
    <property type="match status" value="1"/>
</dbReference>
<evidence type="ECO:0000313" key="7">
    <source>
        <dbReference type="Proteomes" id="UP000033220"/>
    </source>
</evidence>
<dbReference type="PRINTS" id="PR00260">
    <property type="entry name" value="CHEMTRNSDUCR"/>
</dbReference>
<dbReference type="Proteomes" id="UP000033220">
    <property type="component" value="Chromosome DSM 122"/>
</dbReference>
<dbReference type="eggNOG" id="COG0840">
    <property type="taxonomic scope" value="Bacteria"/>
</dbReference>
<dbReference type="SMART" id="SM00304">
    <property type="entry name" value="HAMP"/>
    <property type="match status" value="1"/>
</dbReference>
<reference evidence="6 7" key="1">
    <citation type="submission" date="2012-02" db="EMBL/GenBank/DDBJ databases">
        <title>Shotgun genome sequence of Phaeospirillum photometricum DSM 122.</title>
        <authorList>
            <person name="Duquesne K."/>
            <person name="Sturgis J."/>
        </authorList>
    </citation>
    <scope>NUCLEOTIDE SEQUENCE [LARGE SCALE GENOMIC DNA]</scope>
    <source>
        <strain evidence="7">DSM122</strain>
    </source>
</reference>
<organism evidence="6 7">
    <name type="scientific">Pararhodospirillum photometricum DSM 122</name>
    <dbReference type="NCBI Taxonomy" id="1150469"/>
    <lineage>
        <taxon>Bacteria</taxon>
        <taxon>Pseudomonadati</taxon>
        <taxon>Pseudomonadota</taxon>
        <taxon>Alphaproteobacteria</taxon>
        <taxon>Rhodospirillales</taxon>
        <taxon>Rhodospirillaceae</taxon>
        <taxon>Pararhodospirillum</taxon>
    </lineage>
</organism>
<keyword evidence="7" id="KW-1185">Reference proteome</keyword>
<dbReference type="InterPro" id="IPR032255">
    <property type="entry name" value="HBM"/>
</dbReference>
<accession>H6SJU9</accession>
<dbReference type="InterPro" id="IPR004090">
    <property type="entry name" value="Chemotax_Me-accpt_rcpt"/>
</dbReference>
<dbReference type="EMBL" id="HE663493">
    <property type="protein sequence ID" value="CCG08264.1"/>
    <property type="molecule type" value="Genomic_DNA"/>
</dbReference>
<dbReference type="GO" id="GO:0016301">
    <property type="term" value="F:kinase activity"/>
    <property type="evidence" value="ECO:0007669"/>
    <property type="project" value="UniProtKB-KW"/>
</dbReference>
<comment type="similarity">
    <text evidence="2">Belongs to the methyl-accepting chemotaxis (MCP) protein family.</text>
</comment>
<dbReference type="AlphaFoldDB" id="H6SJU9"/>
<dbReference type="InterPro" id="IPR004089">
    <property type="entry name" value="MCPsignal_dom"/>
</dbReference>
<feature type="domain" description="Methyl-accepting transducer" evidence="4">
    <location>
        <begin position="393"/>
        <end position="636"/>
    </location>
</feature>
<dbReference type="SUPFAM" id="SSF58104">
    <property type="entry name" value="Methyl-accepting chemotaxis protein (MCP) signaling domain"/>
    <property type="match status" value="1"/>
</dbReference>
<dbReference type="PANTHER" id="PTHR32089:SF112">
    <property type="entry name" value="LYSOZYME-LIKE PROTEIN-RELATED"/>
    <property type="match status" value="1"/>
</dbReference>
<keyword evidence="1 3" id="KW-0807">Transducer</keyword>
<evidence type="ECO:0000259" key="5">
    <source>
        <dbReference type="PROSITE" id="PS50885"/>
    </source>
</evidence>
<evidence type="ECO:0000256" key="1">
    <source>
        <dbReference type="ARBA" id="ARBA00023224"/>
    </source>
</evidence>
<evidence type="ECO:0000256" key="2">
    <source>
        <dbReference type="ARBA" id="ARBA00029447"/>
    </source>
</evidence>
<dbReference type="STRING" id="1150469.RSPPHO_01638"/>
<dbReference type="Pfam" id="PF00015">
    <property type="entry name" value="MCPsignal"/>
    <property type="match status" value="1"/>
</dbReference>
<keyword evidence="6" id="KW-0808">Transferase</keyword>
<dbReference type="InterPro" id="IPR003660">
    <property type="entry name" value="HAMP_dom"/>
</dbReference>
<dbReference type="GO" id="GO:0004888">
    <property type="term" value="F:transmembrane signaling receptor activity"/>
    <property type="evidence" value="ECO:0007669"/>
    <property type="project" value="InterPro"/>
</dbReference>
<dbReference type="SMART" id="SM01358">
    <property type="entry name" value="HBM"/>
    <property type="match status" value="1"/>
</dbReference>
<dbReference type="Gene3D" id="1.10.287.950">
    <property type="entry name" value="Methyl-accepting chemotaxis protein"/>
    <property type="match status" value="1"/>
</dbReference>
<dbReference type="OrthoDB" id="3289104at2"/>
<keyword evidence="6" id="KW-0418">Kinase</keyword>
<gene>
    <name evidence="6" type="ORF">RSPPHO_01638</name>
</gene>
<dbReference type="KEGG" id="rpm:RSPPHO_01638"/>
<dbReference type="GO" id="GO:0006935">
    <property type="term" value="P:chemotaxis"/>
    <property type="evidence" value="ECO:0007669"/>
    <property type="project" value="InterPro"/>
</dbReference>
<name>H6SJU9_PARPM</name>
<evidence type="ECO:0000256" key="3">
    <source>
        <dbReference type="PROSITE-ProRule" id="PRU00284"/>
    </source>
</evidence>
<dbReference type="SMART" id="SM00283">
    <property type="entry name" value="MA"/>
    <property type="match status" value="1"/>
</dbReference>
<dbReference type="PANTHER" id="PTHR32089">
    <property type="entry name" value="METHYL-ACCEPTING CHEMOTAXIS PROTEIN MCPB"/>
    <property type="match status" value="1"/>
</dbReference>
<dbReference type="HOGENOM" id="CLU_000445_107_27_5"/>
<dbReference type="GO" id="GO:0016020">
    <property type="term" value="C:membrane"/>
    <property type="evidence" value="ECO:0007669"/>
    <property type="project" value="InterPro"/>
</dbReference>
<dbReference type="GO" id="GO:0007165">
    <property type="term" value="P:signal transduction"/>
    <property type="evidence" value="ECO:0007669"/>
    <property type="project" value="UniProtKB-KW"/>
</dbReference>